<dbReference type="AlphaFoldDB" id="A0A9Q1KNN6"/>
<protein>
    <recommendedName>
        <fullName evidence="6">Response regulatory domain-containing protein</fullName>
    </recommendedName>
</protein>
<dbReference type="InterPro" id="IPR045279">
    <property type="entry name" value="ARR-like"/>
</dbReference>
<reference evidence="7" key="1">
    <citation type="submission" date="2022-04" db="EMBL/GenBank/DDBJ databases">
        <title>Carnegiea gigantea Genome sequencing and assembly v2.</title>
        <authorList>
            <person name="Copetti D."/>
            <person name="Sanderson M.J."/>
            <person name="Burquez A."/>
            <person name="Wojciechowski M.F."/>
        </authorList>
    </citation>
    <scope>NUCLEOTIDE SEQUENCE</scope>
    <source>
        <strain evidence="7">SGP5-SGP5p</strain>
        <tissue evidence="7">Aerial part</tissue>
    </source>
</reference>
<feature type="domain" description="Response regulatory" evidence="6">
    <location>
        <begin position="38"/>
        <end position="165"/>
    </location>
</feature>
<dbReference type="OrthoDB" id="60033at2759"/>
<dbReference type="EMBL" id="JAKOGI010000034">
    <property type="protein sequence ID" value="KAJ8447896.1"/>
    <property type="molecule type" value="Genomic_DNA"/>
</dbReference>
<keyword evidence="2" id="KW-0805">Transcription regulation</keyword>
<dbReference type="Gene3D" id="3.40.50.2300">
    <property type="match status" value="1"/>
</dbReference>
<keyword evidence="4" id="KW-0597">Phosphoprotein</keyword>
<evidence type="ECO:0000256" key="1">
    <source>
        <dbReference type="ARBA" id="ARBA00023012"/>
    </source>
</evidence>
<dbReference type="InterPro" id="IPR011006">
    <property type="entry name" value="CheY-like_superfamily"/>
</dbReference>
<keyword evidence="8" id="KW-1185">Reference proteome</keyword>
<proteinExistence type="predicted"/>
<feature type="compositionally biased region" description="Basic residues" evidence="5">
    <location>
        <begin position="200"/>
        <end position="214"/>
    </location>
</feature>
<sequence length="296" mass="33941">MDLEEHLKDDQEQLRHEEEEEEVEGHDEEQHNENDNFHVLAVDDSLTDRKILEKLLTLSSYHGTSVFLITYTFLKHGFHFYSKNQQIGQGTRVNLIMTDYSMPGITGYDLLKKVKGSSWKDIPVVVMSSENVPSRIHMCLEEGADEFLLKPVKLSDLKKLHPHLRRSTSQCGGTNRGSNKDLSSKDKILVEKREVEVAKAKRKMALGRSRKSGGGKREENKEDEQKPRMTSTAVVDLSERRHRSTKHSKDQHNRVNWILFVSFSAMNVCLLQEGQIKCVFGFSTSTEMQKLGEMHS</sequence>
<dbReference type="SUPFAM" id="SSF52172">
    <property type="entry name" value="CheY-like"/>
    <property type="match status" value="1"/>
</dbReference>
<feature type="region of interest" description="Disordered" evidence="5">
    <location>
        <begin position="160"/>
        <end position="185"/>
    </location>
</feature>
<comment type="caution">
    <text evidence="7">The sequence shown here is derived from an EMBL/GenBank/DDBJ whole genome shotgun (WGS) entry which is preliminary data.</text>
</comment>
<dbReference type="PANTHER" id="PTHR43874">
    <property type="entry name" value="TWO-COMPONENT RESPONSE REGULATOR"/>
    <property type="match status" value="1"/>
</dbReference>
<evidence type="ECO:0000256" key="4">
    <source>
        <dbReference type="PROSITE-ProRule" id="PRU00169"/>
    </source>
</evidence>
<dbReference type="InterPro" id="IPR001789">
    <property type="entry name" value="Sig_transdc_resp-reg_receiver"/>
</dbReference>
<evidence type="ECO:0000256" key="3">
    <source>
        <dbReference type="ARBA" id="ARBA00023163"/>
    </source>
</evidence>
<evidence type="ECO:0000313" key="7">
    <source>
        <dbReference type="EMBL" id="KAJ8447896.1"/>
    </source>
</evidence>
<evidence type="ECO:0000256" key="2">
    <source>
        <dbReference type="ARBA" id="ARBA00023015"/>
    </source>
</evidence>
<keyword evidence="3" id="KW-0804">Transcription</keyword>
<evidence type="ECO:0000256" key="5">
    <source>
        <dbReference type="SAM" id="MobiDB-lite"/>
    </source>
</evidence>
<dbReference type="Pfam" id="PF00072">
    <property type="entry name" value="Response_reg"/>
    <property type="match status" value="1"/>
</dbReference>
<dbReference type="PANTHER" id="PTHR43874:SF96">
    <property type="entry name" value="TWO-COMPONENT RESPONSE REGULATOR ORR10-LIKE"/>
    <property type="match status" value="1"/>
</dbReference>
<dbReference type="PROSITE" id="PS50110">
    <property type="entry name" value="RESPONSE_REGULATORY"/>
    <property type="match status" value="1"/>
</dbReference>
<feature type="modified residue" description="4-aspartylphosphate" evidence="4">
    <location>
        <position position="99"/>
    </location>
</feature>
<gene>
    <name evidence="7" type="ORF">Cgig2_012031</name>
</gene>
<dbReference type="Proteomes" id="UP001153076">
    <property type="component" value="Unassembled WGS sequence"/>
</dbReference>
<accession>A0A9Q1KNN6</accession>
<organism evidence="7 8">
    <name type="scientific">Carnegiea gigantea</name>
    <dbReference type="NCBI Taxonomy" id="171969"/>
    <lineage>
        <taxon>Eukaryota</taxon>
        <taxon>Viridiplantae</taxon>
        <taxon>Streptophyta</taxon>
        <taxon>Embryophyta</taxon>
        <taxon>Tracheophyta</taxon>
        <taxon>Spermatophyta</taxon>
        <taxon>Magnoliopsida</taxon>
        <taxon>eudicotyledons</taxon>
        <taxon>Gunneridae</taxon>
        <taxon>Pentapetalae</taxon>
        <taxon>Caryophyllales</taxon>
        <taxon>Cactineae</taxon>
        <taxon>Cactaceae</taxon>
        <taxon>Cactoideae</taxon>
        <taxon>Echinocereeae</taxon>
        <taxon>Carnegiea</taxon>
    </lineage>
</organism>
<name>A0A9Q1KNN6_9CARY</name>
<evidence type="ECO:0000259" key="6">
    <source>
        <dbReference type="PROSITE" id="PS50110"/>
    </source>
</evidence>
<feature type="compositionally biased region" description="Basic and acidic residues" evidence="5">
    <location>
        <begin position="1"/>
        <end position="17"/>
    </location>
</feature>
<keyword evidence="1" id="KW-0902">Two-component regulatory system</keyword>
<feature type="compositionally biased region" description="Polar residues" evidence="5">
    <location>
        <begin position="167"/>
        <end position="177"/>
    </location>
</feature>
<feature type="region of interest" description="Disordered" evidence="5">
    <location>
        <begin position="199"/>
        <end position="249"/>
    </location>
</feature>
<dbReference type="GO" id="GO:0009736">
    <property type="term" value="P:cytokinin-activated signaling pathway"/>
    <property type="evidence" value="ECO:0007669"/>
    <property type="project" value="InterPro"/>
</dbReference>
<feature type="compositionally biased region" description="Acidic residues" evidence="5">
    <location>
        <begin position="18"/>
        <end position="27"/>
    </location>
</feature>
<evidence type="ECO:0000313" key="8">
    <source>
        <dbReference type="Proteomes" id="UP001153076"/>
    </source>
</evidence>
<feature type="compositionally biased region" description="Basic and acidic residues" evidence="5">
    <location>
        <begin position="215"/>
        <end position="227"/>
    </location>
</feature>
<feature type="region of interest" description="Disordered" evidence="5">
    <location>
        <begin position="1"/>
        <end position="35"/>
    </location>
</feature>
<dbReference type="GO" id="GO:0000160">
    <property type="term" value="P:phosphorelay signal transduction system"/>
    <property type="evidence" value="ECO:0007669"/>
    <property type="project" value="UniProtKB-KW"/>
</dbReference>
<dbReference type="SMART" id="SM00448">
    <property type="entry name" value="REC"/>
    <property type="match status" value="1"/>
</dbReference>